<evidence type="ECO:0000313" key="1">
    <source>
        <dbReference type="EMBL" id="OAI17011.1"/>
    </source>
</evidence>
<dbReference type="EMBL" id="LUUI01000091">
    <property type="protein sequence ID" value="OAI17011.1"/>
    <property type="molecule type" value="Genomic_DNA"/>
</dbReference>
<keyword evidence="2" id="KW-1185">Reference proteome</keyword>
<evidence type="ECO:0000313" key="2">
    <source>
        <dbReference type="Proteomes" id="UP000078476"/>
    </source>
</evidence>
<reference evidence="1 2" key="1">
    <citation type="submission" date="2016-03" db="EMBL/GenBank/DDBJ databases">
        <authorList>
            <person name="Ploux O."/>
        </authorList>
    </citation>
    <scope>NUCLEOTIDE SEQUENCE [LARGE SCALE GENOMIC DNA]</scope>
    <source>
        <strain evidence="1 2">R-45370</strain>
    </source>
</reference>
<dbReference type="STRING" id="980561.A1359_00180"/>
<dbReference type="RefSeq" id="WP_066980363.1">
    <property type="nucleotide sequence ID" value="NZ_LUUI01000091.1"/>
</dbReference>
<proteinExistence type="predicted"/>
<name>A0A177NGK9_9GAMM</name>
<accession>A0A177NGK9</accession>
<dbReference type="Pfam" id="PF11769">
    <property type="entry name" value="DUF3313"/>
    <property type="match status" value="1"/>
</dbReference>
<dbReference type="PROSITE" id="PS51257">
    <property type="entry name" value="PROKAR_LIPOPROTEIN"/>
    <property type="match status" value="1"/>
</dbReference>
<gene>
    <name evidence="1" type="ORF">A1359_00180</name>
</gene>
<dbReference type="Proteomes" id="UP000078476">
    <property type="component" value="Unassembled WGS sequence"/>
</dbReference>
<dbReference type="AlphaFoldDB" id="A0A177NGK9"/>
<organism evidence="1 2">
    <name type="scientific">Methylomonas lenta</name>
    <dbReference type="NCBI Taxonomy" id="980561"/>
    <lineage>
        <taxon>Bacteria</taxon>
        <taxon>Pseudomonadati</taxon>
        <taxon>Pseudomonadota</taxon>
        <taxon>Gammaproteobacteria</taxon>
        <taxon>Methylococcales</taxon>
        <taxon>Methylococcaceae</taxon>
        <taxon>Methylomonas</taxon>
    </lineage>
</organism>
<sequence>MKQKLNMSERQTKVSASLPLLGLCLLLSGCSATQKVAVNQDNVNCAFLANDCALLTTGGKDQAGLRYVNPAAQGSQYNKVMIDPVTFWGDNATSISASDQHMLVNYFSQQLNKDLGQKFQVVTQPGPGVMKVDVAIVDATSATPVLRSISMIIPQAHALSTLKYLATGSYPFVGGAQAEVKITDSLSGQILALAVDKRIGGGSITTGFQWQWGDAENVVNVWSEEAANRLFSWTSGSVAQ</sequence>
<protein>
    <recommendedName>
        <fullName evidence="3">DUF3313 domain-containing protein</fullName>
    </recommendedName>
</protein>
<evidence type="ECO:0008006" key="3">
    <source>
        <dbReference type="Google" id="ProtNLM"/>
    </source>
</evidence>
<dbReference type="OrthoDB" id="5565737at2"/>
<dbReference type="InterPro" id="IPR021747">
    <property type="entry name" value="DUF3313"/>
</dbReference>
<comment type="caution">
    <text evidence="1">The sequence shown here is derived from an EMBL/GenBank/DDBJ whole genome shotgun (WGS) entry which is preliminary data.</text>
</comment>